<gene>
    <name evidence="4" type="ORF">ACFOX0_16090</name>
</gene>
<dbReference type="RefSeq" id="WP_377546319.1">
    <property type="nucleotide sequence ID" value="NZ_JBHSBN010000009.1"/>
</dbReference>
<comment type="caution">
    <text evidence="4">The sequence shown here is derived from an EMBL/GenBank/DDBJ whole genome shotgun (WGS) entry which is preliminary data.</text>
</comment>
<dbReference type="SUPFAM" id="SSF56214">
    <property type="entry name" value="4'-phosphopantetheinyl transferase"/>
    <property type="match status" value="1"/>
</dbReference>
<organism evidence="4 5">
    <name type="scientific">Micromonospora zhanjiangensis</name>
    <dbReference type="NCBI Taxonomy" id="1522057"/>
    <lineage>
        <taxon>Bacteria</taxon>
        <taxon>Bacillati</taxon>
        <taxon>Actinomycetota</taxon>
        <taxon>Actinomycetes</taxon>
        <taxon>Micromonosporales</taxon>
        <taxon>Micromonosporaceae</taxon>
        <taxon>Micromonospora</taxon>
    </lineage>
</organism>
<dbReference type="InterPro" id="IPR041354">
    <property type="entry name" value="4PPT_N"/>
</dbReference>
<dbReference type="Proteomes" id="UP001595868">
    <property type="component" value="Unassembled WGS sequence"/>
</dbReference>
<dbReference type="GO" id="GO:0016740">
    <property type="term" value="F:transferase activity"/>
    <property type="evidence" value="ECO:0007669"/>
    <property type="project" value="UniProtKB-KW"/>
</dbReference>
<reference evidence="5" key="1">
    <citation type="journal article" date="2019" name="Int. J. Syst. Evol. Microbiol.">
        <title>The Global Catalogue of Microorganisms (GCM) 10K type strain sequencing project: providing services to taxonomists for standard genome sequencing and annotation.</title>
        <authorList>
            <consortium name="The Broad Institute Genomics Platform"/>
            <consortium name="The Broad Institute Genome Sequencing Center for Infectious Disease"/>
            <person name="Wu L."/>
            <person name="Ma J."/>
        </authorList>
    </citation>
    <scope>NUCLEOTIDE SEQUENCE [LARGE SCALE GENOMIC DNA]</scope>
    <source>
        <strain evidence="5">2902at01</strain>
    </source>
</reference>
<name>A0ABV8KMV5_9ACTN</name>
<dbReference type="InterPro" id="IPR003542">
    <property type="entry name" value="Enbac_synth_compD-like"/>
</dbReference>
<feature type="domain" description="4'-phosphopantetheinyl transferase" evidence="2">
    <location>
        <begin position="101"/>
        <end position="171"/>
    </location>
</feature>
<evidence type="ECO:0000313" key="5">
    <source>
        <dbReference type="Proteomes" id="UP001595868"/>
    </source>
</evidence>
<protein>
    <submittedName>
        <fullName evidence="4">4'-phosphopantetheinyl transferase</fullName>
    </submittedName>
</protein>
<dbReference type="PANTHER" id="PTHR38096:SF1">
    <property type="entry name" value="ENTEROBACTIN SYNTHASE COMPONENT D"/>
    <property type="match status" value="1"/>
</dbReference>
<evidence type="ECO:0000259" key="2">
    <source>
        <dbReference type="Pfam" id="PF01648"/>
    </source>
</evidence>
<dbReference type="InterPro" id="IPR037143">
    <property type="entry name" value="4-PPantetheinyl_Trfase_dom_sf"/>
</dbReference>
<evidence type="ECO:0000256" key="1">
    <source>
        <dbReference type="ARBA" id="ARBA00022679"/>
    </source>
</evidence>
<feature type="domain" description="4'-phosphopantetheinyl transferase N-terminal" evidence="3">
    <location>
        <begin position="28"/>
        <end position="94"/>
    </location>
</feature>
<dbReference type="PRINTS" id="PR01399">
    <property type="entry name" value="ENTSNTHTASED"/>
</dbReference>
<sequence length="218" mass="23289">MIERLLPAGVVSVESFGDAGDEPVFPGEESFVARAVDGRRREFTGARRCAREALAILGHAPVAIPRGPRGEPVWPAGVIGSITHCRGYRAAAVARAEDAVSLGIDAEPNGPLPEGVDELVILPEERDMLNRLRIAAPGVHWDRLLFSAKESVFKAWYPLTRRELDFLEARMGIDAAAGTFTAELRVDGSRLDGGPALARLTGRFLVSRGIVGTAAVVG</sequence>
<dbReference type="InterPro" id="IPR008278">
    <property type="entry name" value="4-PPantetheinyl_Trfase_dom"/>
</dbReference>
<keyword evidence="5" id="KW-1185">Reference proteome</keyword>
<accession>A0ABV8KMV5</accession>
<dbReference type="Pfam" id="PF01648">
    <property type="entry name" value="ACPS"/>
    <property type="match status" value="1"/>
</dbReference>
<dbReference type="PANTHER" id="PTHR38096">
    <property type="entry name" value="ENTEROBACTIN SYNTHASE COMPONENT D"/>
    <property type="match status" value="1"/>
</dbReference>
<dbReference type="Pfam" id="PF17837">
    <property type="entry name" value="4PPT_N"/>
    <property type="match status" value="1"/>
</dbReference>
<proteinExistence type="predicted"/>
<evidence type="ECO:0000313" key="4">
    <source>
        <dbReference type="EMBL" id="MFC4107438.1"/>
    </source>
</evidence>
<evidence type="ECO:0000259" key="3">
    <source>
        <dbReference type="Pfam" id="PF17837"/>
    </source>
</evidence>
<dbReference type="EMBL" id="JBHSBN010000009">
    <property type="protein sequence ID" value="MFC4107438.1"/>
    <property type="molecule type" value="Genomic_DNA"/>
</dbReference>
<keyword evidence="1 4" id="KW-0808">Transferase</keyword>